<dbReference type="EMBL" id="JAHQIW010001319">
    <property type="protein sequence ID" value="KAJ1352154.1"/>
    <property type="molecule type" value="Genomic_DNA"/>
</dbReference>
<evidence type="ECO:0000313" key="2">
    <source>
        <dbReference type="Proteomes" id="UP001196413"/>
    </source>
</evidence>
<dbReference type="Gene3D" id="3.30.420.10">
    <property type="entry name" value="Ribonuclease H-like superfamily/Ribonuclease H"/>
    <property type="match status" value="1"/>
</dbReference>
<gene>
    <name evidence="1" type="ORF">KIN20_008359</name>
</gene>
<evidence type="ECO:0000313" key="1">
    <source>
        <dbReference type="EMBL" id="KAJ1352154.1"/>
    </source>
</evidence>
<dbReference type="AlphaFoldDB" id="A0AAD5MWQ0"/>
<comment type="caution">
    <text evidence="1">The sequence shown here is derived from an EMBL/GenBank/DDBJ whole genome shotgun (WGS) entry which is preliminary data.</text>
</comment>
<proteinExistence type="predicted"/>
<protein>
    <submittedName>
        <fullName evidence="1">Uncharacterized protein</fullName>
    </submittedName>
</protein>
<accession>A0AAD5MWQ0</accession>
<dbReference type="InterPro" id="IPR036397">
    <property type="entry name" value="RNaseH_sf"/>
</dbReference>
<dbReference type="Proteomes" id="UP001196413">
    <property type="component" value="Unassembled WGS sequence"/>
</dbReference>
<dbReference type="GO" id="GO:0003676">
    <property type="term" value="F:nucleic acid binding"/>
    <property type="evidence" value="ECO:0007669"/>
    <property type="project" value="InterPro"/>
</dbReference>
<organism evidence="1 2">
    <name type="scientific">Parelaphostrongylus tenuis</name>
    <name type="common">Meningeal worm</name>
    <dbReference type="NCBI Taxonomy" id="148309"/>
    <lineage>
        <taxon>Eukaryota</taxon>
        <taxon>Metazoa</taxon>
        <taxon>Ecdysozoa</taxon>
        <taxon>Nematoda</taxon>
        <taxon>Chromadorea</taxon>
        <taxon>Rhabditida</taxon>
        <taxon>Rhabditina</taxon>
        <taxon>Rhabditomorpha</taxon>
        <taxon>Strongyloidea</taxon>
        <taxon>Metastrongylidae</taxon>
        <taxon>Parelaphostrongylus</taxon>
    </lineage>
</organism>
<name>A0AAD5MWQ0_PARTN</name>
<keyword evidence="2" id="KW-1185">Reference proteome</keyword>
<reference evidence="1" key="1">
    <citation type="submission" date="2021-06" db="EMBL/GenBank/DDBJ databases">
        <title>Parelaphostrongylus tenuis whole genome reference sequence.</title>
        <authorList>
            <person name="Garwood T.J."/>
            <person name="Larsen P.A."/>
            <person name="Fountain-Jones N.M."/>
            <person name="Garbe J.R."/>
            <person name="Macchietto M.G."/>
            <person name="Kania S.A."/>
            <person name="Gerhold R.W."/>
            <person name="Richards J.E."/>
            <person name="Wolf T.M."/>
        </authorList>
    </citation>
    <scope>NUCLEOTIDE SEQUENCE</scope>
    <source>
        <strain evidence="1">MNPRO001-30</strain>
        <tissue evidence="1">Meninges</tissue>
    </source>
</reference>
<sequence>MEEKVSATCYTKAEALKTALTSAWDEFAVKTCANIVGNVHQRLRKYIGARGDESFLPQHKPLLMKHDEILRDLD</sequence>